<keyword evidence="1 3" id="KW-0808">Transferase</keyword>
<dbReference type="STRING" id="529505.SAMN05421761_11118"/>
<dbReference type="Pfam" id="PF13692">
    <property type="entry name" value="Glyco_trans_1_4"/>
    <property type="match status" value="1"/>
</dbReference>
<reference evidence="4" key="1">
    <citation type="submission" date="2017-01" db="EMBL/GenBank/DDBJ databases">
        <authorList>
            <person name="Varghese N."/>
            <person name="Submissions S."/>
        </authorList>
    </citation>
    <scope>NUCLEOTIDE SEQUENCE [LARGE SCALE GENOMIC DNA]</scope>
    <source>
        <strain evidence="4">DSM 46698</strain>
    </source>
</reference>
<dbReference type="AlphaFoldDB" id="A0A1N7NNR6"/>
<dbReference type="GO" id="GO:0016757">
    <property type="term" value="F:glycosyltransferase activity"/>
    <property type="evidence" value="ECO:0007669"/>
    <property type="project" value="TreeGrafter"/>
</dbReference>
<evidence type="ECO:0000256" key="2">
    <source>
        <dbReference type="SAM" id="Phobius"/>
    </source>
</evidence>
<protein>
    <submittedName>
        <fullName evidence="3">Glycosyl transferases group 1</fullName>
    </submittedName>
</protein>
<proteinExistence type="predicted"/>
<name>A0A1N7NNR6_9BACT</name>
<dbReference type="Gene3D" id="3.40.50.2000">
    <property type="entry name" value="Glycogen Phosphorylase B"/>
    <property type="match status" value="2"/>
</dbReference>
<organism evidence="3 4">
    <name type="scientific">Belliella pelovolcani</name>
    <dbReference type="NCBI Taxonomy" id="529505"/>
    <lineage>
        <taxon>Bacteria</taxon>
        <taxon>Pseudomonadati</taxon>
        <taxon>Bacteroidota</taxon>
        <taxon>Cytophagia</taxon>
        <taxon>Cytophagales</taxon>
        <taxon>Cyclobacteriaceae</taxon>
        <taxon>Belliella</taxon>
    </lineage>
</organism>
<gene>
    <name evidence="3" type="ORF">SAMN05421761_11118</name>
</gene>
<keyword evidence="2" id="KW-1133">Transmembrane helix</keyword>
<feature type="transmembrane region" description="Helical" evidence="2">
    <location>
        <begin position="36"/>
        <end position="53"/>
    </location>
</feature>
<dbReference type="PANTHER" id="PTHR46401">
    <property type="entry name" value="GLYCOSYLTRANSFERASE WBBK-RELATED"/>
    <property type="match status" value="1"/>
</dbReference>
<dbReference type="EMBL" id="FTOP01000011">
    <property type="protein sequence ID" value="SIT00053.1"/>
    <property type="molecule type" value="Genomic_DNA"/>
</dbReference>
<accession>A0A1N7NNR6</accession>
<keyword evidence="2" id="KW-0812">Transmembrane</keyword>
<evidence type="ECO:0000256" key="1">
    <source>
        <dbReference type="ARBA" id="ARBA00022679"/>
    </source>
</evidence>
<dbReference type="SUPFAM" id="SSF53756">
    <property type="entry name" value="UDP-Glycosyltransferase/glycogen phosphorylase"/>
    <property type="match status" value="1"/>
</dbReference>
<dbReference type="Proteomes" id="UP000186026">
    <property type="component" value="Unassembled WGS sequence"/>
</dbReference>
<sequence length="344" mass="38856">MVVYIYPVQTAFTQRDVDMLQTKHKVKCLAFTQSPILLPIYFLIQFFQLLLLLPKTKTYLCFFGGYHTVIPVWFGGLFGIKVLIQAGGTDAVHMPSIGYGNFRKKWLKMATVYSFKNCTKILSVADSLIGYDYTYDEQIETKQGLKNLIPDLQTPIEVVYNGFDVDFWKDFNSERIPNSFITVAKGISNSTRAKIKGIDLIEKLALAFPEFHFTILGDSTYTTKAKNIQIIPASQPEQLRQILNQHIFYLQLSTSEGFPNALAEAMLCGCIPIGSAVGDIPAIIGTSGRILSKKDFTKLKALILDLTQTHDLKSKRHQARQRIVEHYSYDKRKEALLSQLSCSS</sequence>
<evidence type="ECO:0000313" key="4">
    <source>
        <dbReference type="Proteomes" id="UP000186026"/>
    </source>
</evidence>
<dbReference type="GO" id="GO:0009103">
    <property type="term" value="P:lipopolysaccharide biosynthetic process"/>
    <property type="evidence" value="ECO:0007669"/>
    <property type="project" value="TreeGrafter"/>
</dbReference>
<dbReference type="OrthoDB" id="9811239at2"/>
<dbReference type="CDD" id="cd03801">
    <property type="entry name" value="GT4_PimA-like"/>
    <property type="match status" value="1"/>
</dbReference>
<dbReference type="PANTHER" id="PTHR46401:SF2">
    <property type="entry name" value="GLYCOSYLTRANSFERASE WBBK-RELATED"/>
    <property type="match status" value="1"/>
</dbReference>
<feature type="transmembrane region" description="Helical" evidence="2">
    <location>
        <begin position="60"/>
        <end position="84"/>
    </location>
</feature>
<dbReference type="RefSeq" id="WP_076501947.1">
    <property type="nucleotide sequence ID" value="NZ_FTOP01000011.1"/>
</dbReference>
<evidence type="ECO:0000313" key="3">
    <source>
        <dbReference type="EMBL" id="SIT00053.1"/>
    </source>
</evidence>
<keyword evidence="2" id="KW-0472">Membrane</keyword>
<keyword evidence="4" id="KW-1185">Reference proteome</keyword>